<reference evidence="2" key="1">
    <citation type="journal article" date="2019" name="Int. J. Syst. Evol. Microbiol.">
        <title>The Global Catalogue of Microorganisms (GCM) 10K type strain sequencing project: providing services to taxonomists for standard genome sequencing and annotation.</title>
        <authorList>
            <consortium name="The Broad Institute Genomics Platform"/>
            <consortium name="The Broad Institute Genome Sequencing Center for Infectious Disease"/>
            <person name="Wu L."/>
            <person name="Ma J."/>
        </authorList>
    </citation>
    <scope>NUCLEOTIDE SEQUENCE [LARGE SCALE GENOMIC DNA]</scope>
    <source>
        <strain evidence="2">KACC 12822</strain>
    </source>
</reference>
<comment type="caution">
    <text evidence="1">The sequence shown here is derived from an EMBL/GenBank/DDBJ whole genome shotgun (WGS) entry which is preliminary data.</text>
</comment>
<organism evidence="1 2">
    <name type="scientific">Rhodanobacter ginsenosidimutans</name>
    <dbReference type="NCBI Taxonomy" id="490571"/>
    <lineage>
        <taxon>Bacteria</taxon>
        <taxon>Pseudomonadati</taxon>
        <taxon>Pseudomonadota</taxon>
        <taxon>Gammaproteobacteria</taxon>
        <taxon>Lysobacterales</taxon>
        <taxon>Rhodanobacteraceae</taxon>
        <taxon>Rhodanobacter</taxon>
    </lineage>
</organism>
<gene>
    <name evidence="1" type="ORF">ACFPK0_16545</name>
</gene>
<keyword evidence="2" id="KW-1185">Reference proteome</keyword>
<evidence type="ECO:0000313" key="1">
    <source>
        <dbReference type="EMBL" id="MFC5441624.1"/>
    </source>
</evidence>
<name>A0ABW0K062_9GAMM</name>
<dbReference type="Proteomes" id="UP001596018">
    <property type="component" value="Unassembled WGS sequence"/>
</dbReference>
<dbReference type="EMBL" id="JBHSMM010000007">
    <property type="protein sequence ID" value="MFC5441624.1"/>
    <property type="molecule type" value="Genomic_DNA"/>
</dbReference>
<accession>A0ABW0K062</accession>
<evidence type="ECO:0000313" key="2">
    <source>
        <dbReference type="Proteomes" id="UP001596018"/>
    </source>
</evidence>
<protein>
    <submittedName>
        <fullName evidence="1">Uncharacterized protein</fullName>
    </submittedName>
</protein>
<dbReference type="RefSeq" id="WP_056083687.1">
    <property type="nucleotide sequence ID" value="NZ_JALBWS010000007.1"/>
</dbReference>
<proteinExistence type="predicted"/>
<sequence>MAQTINPVKLKAAAEHLEWVLQQYPESEEVQSLLRSLVPLIEDAKEAKITEPKDRADIPGAYNFGDGRYIPYGNPSVDEAYVNFSIEVRGGLTEQEIRINARMDAMRNGSKR</sequence>